<dbReference type="EMBL" id="HACM01008327">
    <property type="protein sequence ID" value="CRZ08769.1"/>
    <property type="molecule type" value="Transcribed_RNA"/>
</dbReference>
<dbReference type="InterPro" id="IPR050275">
    <property type="entry name" value="PGM_Phosphatase"/>
</dbReference>
<keyword evidence="1" id="KW-0472">Membrane</keyword>
<dbReference type="GO" id="GO:0016791">
    <property type="term" value="F:phosphatase activity"/>
    <property type="evidence" value="ECO:0007669"/>
    <property type="project" value="TreeGrafter"/>
</dbReference>
<dbReference type="Gene3D" id="3.40.50.1240">
    <property type="entry name" value="Phosphoglycerate mutase-like"/>
    <property type="match status" value="1"/>
</dbReference>
<dbReference type="SUPFAM" id="SSF53254">
    <property type="entry name" value="Phosphoglycerate mutase-like"/>
    <property type="match status" value="1"/>
</dbReference>
<name>A0A0H5RJ90_9EUKA</name>
<dbReference type="CDD" id="cd07067">
    <property type="entry name" value="HP_PGM_like"/>
    <property type="match status" value="1"/>
</dbReference>
<sequence>DSHGVTTTAVMPRSGQSEIRAAHFWSRTPRQSLRKQQFISNLLSKMTHRIVVWMMMVALYIFVLSTSKATANTLLDFKNCSPDVVTQATTEKPLLILIRHGQAKHNNNAMYNAVYRAFKELRWDKSKMSEDVRFQFFDPELDHVGRGQAAALGGTAVDWGAALKNLRSDEAKFIVSPFRRTIATALRVFPSLTWLAVEGCRERITGLGSDYHSNTYTPFLTTREIIPALTSYFADSMDRVDLSLIPEQDPELNTDHEDENTVKARVRTFLNDLLQCNAKVYVIVGHGAFFSSLFDILGLSLPHPLDPLRKLERRLTNCEVAPVILEDVDYLKQSLQWSQ</sequence>
<dbReference type="PANTHER" id="PTHR48100:SF1">
    <property type="entry name" value="HISTIDINE PHOSPHATASE FAMILY PROTEIN-RELATED"/>
    <property type="match status" value="1"/>
</dbReference>
<evidence type="ECO:0000313" key="2">
    <source>
        <dbReference type="EMBL" id="CRZ08769.1"/>
    </source>
</evidence>
<dbReference type="GO" id="GO:0005737">
    <property type="term" value="C:cytoplasm"/>
    <property type="evidence" value="ECO:0007669"/>
    <property type="project" value="TreeGrafter"/>
</dbReference>
<dbReference type="InterPro" id="IPR013078">
    <property type="entry name" value="His_Pase_superF_clade-1"/>
</dbReference>
<dbReference type="SMART" id="SM00855">
    <property type="entry name" value="PGAM"/>
    <property type="match status" value="1"/>
</dbReference>
<feature type="non-terminal residue" evidence="2">
    <location>
        <position position="1"/>
    </location>
</feature>
<proteinExistence type="predicted"/>
<organism evidence="2">
    <name type="scientific">Spongospora subterranea</name>
    <dbReference type="NCBI Taxonomy" id="70186"/>
    <lineage>
        <taxon>Eukaryota</taxon>
        <taxon>Sar</taxon>
        <taxon>Rhizaria</taxon>
        <taxon>Endomyxa</taxon>
        <taxon>Phytomyxea</taxon>
        <taxon>Plasmodiophorida</taxon>
        <taxon>Plasmodiophoridae</taxon>
        <taxon>Spongospora</taxon>
    </lineage>
</organism>
<keyword evidence="1" id="KW-0812">Transmembrane</keyword>
<accession>A0A0H5RJ90</accession>
<dbReference type="PANTHER" id="PTHR48100">
    <property type="entry name" value="BROAD-SPECIFICITY PHOSPHATASE YOR283W-RELATED"/>
    <property type="match status" value="1"/>
</dbReference>
<protein>
    <submittedName>
        <fullName evidence="2">Uncharacterized protein</fullName>
    </submittedName>
</protein>
<reference evidence="2" key="1">
    <citation type="submission" date="2015-04" db="EMBL/GenBank/DDBJ databases">
        <title>The genome sequence of the plant pathogenic Rhizarian Plasmodiophora brassicae reveals insights in its biotrophic life cycle and the origin of chitin synthesis.</title>
        <authorList>
            <person name="Schwelm A."/>
            <person name="Fogelqvist J."/>
            <person name="Knaust A."/>
            <person name="Julke S."/>
            <person name="Lilja T."/>
            <person name="Dhandapani V."/>
            <person name="Bonilla-Rosso G."/>
            <person name="Karlsson M."/>
            <person name="Shevchenko A."/>
            <person name="Choi S.R."/>
            <person name="Kim H.G."/>
            <person name="Park J.Y."/>
            <person name="Lim Y.P."/>
            <person name="Ludwig-Muller J."/>
            <person name="Dixelius C."/>
        </authorList>
    </citation>
    <scope>NUCLEOTIDE SEQUENCE</scope>
    <source>
        <tissue evidence="2">Potato root galls</tissue>
    </source>
</reference>
<dbReference type="InterPro" id="IPR029033">
    <property type="entry name" value="His_PPase_superfam"/>
</dbReference>
<keyword evidence="1" id="KW-1133">Transmembrane helix</keyword>
<feature type="transmembrane region" description="Helical" evidence="1">
    <location>
        <begin position="50"/>
        <end position="71"/>
    </location>
</feature>
<evidence type="ECO:0000256" key="1">
    <source>
        <dbReference type="SAM" id="Phobius"/>
    </source>
</evidence>
<dbReference type="AlphaFoldDB" id="A0A0H5RJ90"/>